<dbReference type="AlphaFoldDB" id="A0A383D049"/>
<dbReference type="EMBL" id="UINC01213241">
    <property type="protein sequence ID" value="SVE37926.1"/>
    <property type="molecule type" value="Genomic_DNA"/>
</dbReference>
<sequence length="89" mass="9587">MKKFTRRKRSEQAVLLGAIHQGAARHSQTSSRPGGVSTTGVNSLLNILLLLIPGLLPDIGGIARRSKSQGEIIERQPLAITQHEGPLNE</sequence>
<feature type="non-terminal residue" evidence="1">
    <location>
        <position position="89"/>
    </location>
</feature>
<accession>A0A383D049</accession>
<gene>
    <name evidence="1" type="ORF">METZ01_LOCUS490780</name>
</gene>
<name>A0A383D049_9ZZZZ</name>
<organism evidence="1">
    <name type="scientific">marine metagenome</name>
    <dbReference type="NCBI Taxonomy" id="408172"/>
    <lineage>
        <taxon>unclassified sequences</taxon>
        <taxon>metagenomes</taxon>
        <taxon>ecological metagenomes</taxon>
    </lineage>
</organism>
<protein>
    <submittedName>
        <fullName evidence="1">Uncharacterized protein</fullName>
    </submittedName>
</protein>
<evidence type="ECO:0000313" key="1">
    <source>
        <dbReference type="EMBL" id="SVE37926.1"/>
    </source>
</evidence>
<proteinExistence type="predicted"/>
<reference evidence="1" key="1">
    <citation type="submission" date="2018-05" db="EMBL/GenBank/DDBJ databases">
        <authorList>
            <person name="Lanie J.A."/>
            <person name="Ng W.-L."/>
            <person name="Kazmierczak K.M."/>
            <person name="Andrzejewski T.M."/>
            <person name="Davidsen T.M."/>
            <person name="Wayne K.J."/>
            <person name="Tettelin H."/>
            <person name="Glass J.I."/>
            <person name="Rusch D."/>
            <person name="Podicherti R."/>
            <person name="Tsui H.-C.T."/>
            <person name="Winkler M.E."/>
        </authorList>
    </citation>
    <scope>NUCLEOTIDE SEQUENCE</scope>
</reference>